<name>A0ABC8XR80_9POAL</name>
<dbReference type="PANTHER" id="PTHR33086">
    <property type="entry name" value="OS05G0468200 PROTEIN-RELATED"/>
    <property type="match status" value="1"/>
</dbReference>
<gene>
    <name evidence="3" type="ORF">URODEC1_LOCUS26055</name>
</gene>
<dbReference type="InterPro" id="IPR011676">
    <property type="entry name" value="DUF1618"/>
</dbReference>
<organism evidence="3 4">
    <name type="scientific">Urochloa decumbens</name>
    <dbReference type="NCBI Taxonomy" id="240449"/>
    <lineage>
        <taxon>Eukaryota</taxon>
        <taxon>Viridiplantae</taxon>
        <taxon>Streptophyta</taxon>
        <taxon>Embryophyta</taxon>
        <taxon>Tracheophyta</taxon>
        <taxon>Spermatophyta</taxon>
        <taxon>Magnoliopsida</taxon>
        <taxon>Liliopsida</taxon>
        <taxon>Poales</taxon>
        <taxon>Poaceae</taxon>
        <taxon>PACMAD clade</taxon>
        <taxon>Panicoideae</taxon>
        <taxon>Panicodae</taxon>
        <taxon>Paniceae</taxon>
        <taxon>Melinidinae</taxon>
        <taxon>Urochloa</taxon>
    </lineage>
</organism>
<evidence type="ECO:0000259" key="2">
    <source>
        <dbReference type="Pfam" id="PF07762"/>
    </source>
</evidence>
<proteinExistence type="predicted"/>
<dbReference type="AlphaFoldDB" id="A0ABC8XR80"/>
<feature type="domain" description="DUF1618" evidence="2">
    <location>
        <begin position="197"/>
        <end position="265"/>
    </location>
</feature>
<protein>
    <recommendedName>
        <fullName evidence="2">DUF1618 domain-containing protein</fullName>
    </recommendedName>
</protein>
<dbReference type="EMBL" id="OZ075125">
    <property type="protein sequence ID" value="CAL4929829.1"/>
    <property type="molecule type" value="Genomic_DNA"/>
</dbReference>
<sequence>MPPPSPPSPPPPPPSWVILGSVARVSAREDADLSLALAPPPRASLLTIPPRLFPDAPTVHNFPAVLAADPSGLLLLHANQGRATGPLVIDRPGQRQFGWREFVDGYFVLDAATGSAFAIPEPELVTEKTFLGILTHPGGGGRYVVAELQPIIGCDYAELLCFASDVGEWVEKKVPDTLPRRWWVPAAVIAHHGRLWWADLSFGLITCDPFADAPALAFVPLPPGKALRYNEAAWVLHRYRVVGLSARKLRFVDMYRNRDRGGALQISEHLFGVDLRARSVVECEVYELVAPERDVVATRFVHAWELPRALSSSSGAMDQTEEKLSPASPPSVLKNKG</sequence>
<dbReference type="Pfam" id="PF07762">
    <property type="entry name" value="DUF1618"/>
    <property type="match status" value="1"/>
</dbReference>
<evidence type="ECO:0000313" key="3">
    <source>
        <dbReference type="EMBL" id="CAL4929829.1"/>
    </source>
</evidence>
<evidence type="ECO:0000256" key="1">
    <source>
        <dbReference type="SAM" id="MobiDB-lite"/>
    </source>
</evidence>
<accession>A0ABC8XR80</accession>
<evidence type="ECO:0000313" key="4">
    <source>
        <dbReference type="Proteomes" id="UP001497457"/>
    </source>
</evidence>
<keyword evidence="4" id="KW-1185">Reference proteome</keyword>
<reference evidence="3 4" key="2">
    <citation type="submission" date="2024-10" db="EMBL/GenBank/DDBJ databases">
        <authorList>
            <person name="Ryan C."/>
        </authorList>
    </citation>
    <scope>NUCLEOTIDE SEQUENCE [LARGE SCALE GENOMIC DNA]</scope>
</reference>
<feature type="region of interest" description="Disordered" evidence="1">
    <location>
        <begin position="313"/>
        <end position="337"/>
    </location>
</feature>
<reference evidence="4" key="1">
    <citation type="submission" date="2024-06" db="EMBL/GenBank/DDBJ databases">
        <authorList>
            <person name="Ryan C."/>
        </authorList>
    </citation>
    <scope>NUCLEOTIDE SEQUENCE [LARGE SCALE GENOMIC DNA]</scope>
</reference>
<dbReference type="PANTHER" id="PTHR33086:SF96">
    <property type="entry name" value="DUF1618 DOMAIN-CONTAINING PROTEIN"/>
    <property type="match status" value="1"/>
</dbReference>
<dbReference type="Proteomes" id="UP001497457">
    <property type="component" value="Chromosome 15b"/>
</dbReference>